<dbReference type="Gene3D" id="3.90.1100.10">
    <property type="match status" value="2"/>
</dbReference>
<dbReference type="Gene3D" id="3.90.1110.10">
    <property type="entry name" value="RNA polymerase Rpb2, domain 2"/>
    <property type="match status" value="1"/>
</dbReference>
<dbReference type="Pfam" id="PF04561">
    <property type="entry name" value="RNA_pol_Rpb2_2"/>
    <property type="match status" value="1"/>
</dbReference>
<evidence type="ECO:0000256" key="9">
    <source>
        <dbReference type="SAM" id="MobiDB-lite"/>
    </source>
</evidence>
<sequence length="1220" mass="139173">MSLYNNHEPIRTYPDVTNIKNDKFDKEHMLAYLHCILESPRHRVNTSPELNAFNKFAMTGIRMIIQTGFEVDRTINNNRSITPLDKRIKTFRLRTTFTNADLDTPKSIDRSGNLRPRNPDDDRITNDSYFADLHLTANISITAHYEDGTEETKETTINRLSISSIPIMIRSSHCNTYKLPTESLRRINEDPTDTGGYFIAAGKEYVINATENLTFNTPLIFKSTLKTQKVYATMLSQRGGIYGNSTQITIYLNADDSIAIELQTYQFAKVKIPFYVLYRMFGVSSDKEIAKMIVYEQDQGTSESNKMLNYVTKAFLAEYKIDKKITQMSMNASLENIFIAIQSLADPNAYKKDNEAIRFVINDMREKLDYSVLPHIGTRADSRDSKLLHIGSLIRDSIMVDMGLRQEDDRDHYANKRGHGPAISLAKTTKTLINNKLIQPIQHALIVECVSKPFDTINIGDVANSIRSSVQGNDLQNAFIKYINASEREGTRIKEKIRMSAQALERKNKLNVCLALRQIISSPSKVAKTTKRGDRIRYYHTSAVELICPCQTPETGDKVGTVKQLAITAFITDSEGENVLFKEFVLRDTAITKITKIDLSDIAKRFLAKVYVDGEWIGVCKDPYLFVKRYRLLRREGVIDKHTSIEWDTIKNVIAFWMDLGRLMRPLLIVDNNLDDFNSGKADKFVQNILLSHDDIEMIRKGKMVFQDLINMGYVEYIYPGEEVLLCPSIEHLRRDRNDFTKQWTHCSIEQALFGLAALVGPFLNRNQSFRNTMVTIHSKQACGQPMTNAHTATRRQQRFHMHRVHCPLVKTLVKEALPPNSTNAMVLYAIFLGYNQEDSSMVNKGSVERGYAKGVYFKMDSIEIEKNQTIRIPKEKETLYMKNLSYAKLAENGIVPVGTTVQKGDILVGRVVELSTPMDDGKRYIDRSVAYDNEEPGRVVSIIKKLEGEDKFISCTFEYDRDMSIGDKQSSRSGNKNIIGCWVPQQDLPHTRDGLRPDIILNPASIPTRMTLAQLFETSINKLNASRGQFTDGTVYTKFDIHELVKELEKEGLGVREQMINGITGEMFDTLLFYGPQTTFRLPKFVKEDRHAVGRSGPKNLITGQPLTGKRLGGGHKVGEMEQWVMLAQGSIYTLFEEFYYDSDKREIYVCRGCNDFAIYNNKLGKYKCKTCGELADIAMIDSSKTSSWFLQQLCIANIKIKLKPEERIFEEYMDPKKK</sequence>
<dbReference type="GO" id="GO:0006351">
    <property type="term" value="P:DNA-templated transcription"/>
    <property type="evidence" value="ECO:0007669"/>
    <property type="project" value="InterPro"/>
</dbReference>
<dbReference type="PANTHER" id="PTHR20856">
    <property type="entry name" value="DNA-DIRECTED RNA POLYMERASE I SUBUNIT 2"/>
    <property type="match status" value="1"/>
</dbReference>
<dbReference type="InterPro" id="IPR007642">
    <property type="entry name" value="RNA_pol_Rpb2_2"/>
</dbReference>
<evidence type="ECO:0000256" key="3">
    <source>
        <dbReference type="ARBA" id="ARBA00022478"/>
    </source>
</evidence>
<keyword evidence="5" id="KW-0548">Nucleotidyltransferase</keyword>
<keyword evidence="7" id="KW-0862">Zinc</keyword>
<dbReference type="SUPFAM" id="SSF64484">
    <property type="entry name" value="beta and beta-prime subunits of DNA dependent RNA-polymerase"/>
    <property type="match status" value="1"/>
</dbReference>
<evidence type="ECO:0000259" key="12">
    <source>
        <dbReference type="Pfam" id="PF04561"/>
    </source>
</evidence>
<name>A0A6C0LLU2_9ZZZZ</name>
<dbReference type="Pfam" id="PF04563">
    <property type="entry name" value="RNA_pol_Rpb2_1"/>
    <property type="match status" value="1"/>
</dbReference>
<accession>A0A6C0LLU2</accession>
<organism evidence="16">
    <name type="scientific">viral metagenome</name>
    <dbReference type="NCBI Taxonomy" id="1070528"/>
    <lineage>
        <taxon>unclassified sequences</taxon>
        <taxon>metagenomes</taxon>
        <taxon>organismal metagenomes</taxon>
    </lineage>
</organism>
<evidence type="ECO:0000259" key="14">
    <source>
        <dbReference type="Pfam" id="PF04565"/>
    </source>
</evidence>
<keyword evidence="8" id="KW-0804">Transcription</keyword>
<keyword evidence="3" id="KW-0240">DNA-directed RNA polymerase</keyword>
<feature type="domain" description="RNA polymerase Rpb2" evidence="11">
    <location>
        <begin position="1115"/>
        <end position="1205"/>
    </location>
</feature>
<dbReference type="InterPro" id="IPR007644">
    <property type="entry name" value="RNA_pol_bsu_protrusion"/>
</dbReference>
<evidence type="ECO:0000256" key="7">
    <source>
        <dbReference type="ARBA" id="ARBA00022833"/>
    </source>
</evidence>
<dbReference type="InterPro" id="IPR007645">
    <property type="entry name" value="RNA_pol_Rpb2_3"/>
</dbReference>
<dbReference type="AlphaFoldDB" id="A0A6C0LLU2"/>
<keyword evidence="6" id="KW-0479">Metal-binding</keyword>
<evidence type="ECO:0000259" key="15">
    <source>
        <dbReference type="Pfam" id="PF04566"/>
    </source>
</evidence>
<dbReference type="Gene3D" id="3.90.1800.10">
    <property type="entry name" value="RNA polymerase alpha subunit dimerisation domain"/>
    <property type="match status" value="1"/>
</dbReference>
<feature type="domain" description="RNA polymerase Rpb2" evidence="15">
    <location>
        <begin position="610"/>
        <end position="671"/>
    </location>
</feature>
<dbReference type="Pfam" id="PF00562">
    <property type="entry name" value="RNA_pol_Rpb2_6"/>
    <property type="match status" value="1"/>
</dbReference>
<evidence type="ECO:0000256" key="5">
    <source>
        <dbReference type="ARBA" id="ARBA00022695"/>
    </source>
</evidence>
<dbReference type="Pfam" id="PF04566">
    <property type="entry name" value="RNA_pol_Rpb2_4"/>
    <property type="match status" value="1"/>
</dbReference>
<dbReference type="GO" id="GO:0046872">
    <property type="term" value="F:metal ion binding"/>
    <property type="evidence" value="ECO:0007669"/>
    <property type="project" value="UniProtKB-KW"/>
</dbReference>
<dbReference type="GO" id="GO:0032549">
    <property type="term" value="F:ribonucleoside binding"/>
    <property type="evidence" value="ECO:0007669"/>
    <property type="project" value="InterPro"/>
</dbReference>
<evidence type="ECO:0000256" key="1">
    <source>
        <dbReference type="ARBA" id="ARBA00006835"/>
    </source>
</evidence>
<evidence type="ECO:0000313" key="16">
    <source>
        <dbReference type="EMBL" id="QHU30661.1"/>
    </source>
</evidence>
<dbReference type="GO" id="GO:0003677">
    <property type="term" value="F:DNA binding"/>
    <property type="evidence" value="ECO:0007669"/>
    <property type="project" value="InterPro"/>
</dbReference>
<evidence type="ECO:0000259" key="10">
    <source>
        <dbReference type="Pfam" id="PF00562"/>
    </source>
</evidence>
<dbReference type="InterPro" id="IPR015712">
    <property type="entry name" value="DNA-dir_RNA_pol_su2"/>
</dbReference>
<feature type="domain" description="RNA polymerase beta subunit protrusion" evidence="13">
    <location>
        <begin position="47"/>
        <end position="470"/>
    </location>
</feature>
<dbReference type="GO" id="GO:0000428">
    <property type="term" value="C:DNA-directed RNA polymerase complex"/>
    <property type="evidence" value="ECO:0007669"/>
    <property type="project" value="UniProtKB-KW"/>
</dbReference>
<reference evidence="16" key="1">
    <citation type="journal article" date="2020" name="Nature">
        <title>Giant virus diversity and host interactions through global metagenomics.</title>
        <authorList>
            <person name="Schulz F."/>
            <person name="Roux S."/>
            <person name="Paez-Espino D."/>
            <person name="Jungbluth S."/>
            <person name="Walsh D.A."/>
            <person name="Denef V.J."/>
            <person name="McMahon K.D."/>
            <person name="Konstantinidis K.T."/>
            <person name="Eloe-Fadrosh E.A."/>
            <person name="Kyrpides N.C."/>
            <person name="Woyke T."/>
        </authorList>
    </citation>
    <scope>NUCLEOTIDE SEQUENCE</scope>
    <source>
        <strain evidence="16">GVMAG-M-3300027833-19</strain>
    </source>
</reference>
<evidence type="ECO:0000256" key="6">
    <source>
        <dbReference type="ARBA" id="ARBA00022723"/>
    </source>
</evidence>
<dbReference type="Gene3D" id="2.40.270.10">
    <property type="entry name" value="DNA-directed RNA polymerase, subunit 2, domain 6"/>
    <property type="match status" value="1"/>
</dbReference>
<dbReference type="InterPro" id="IPR037033">
    <property type="entry name" value="DNA-dir_RNAP_su2_hyb_sf"/>
</dbReference>
<feature type="domain" description="RNA polymerase Rpb2" evidence="12">
    <location>
        <begin position="268"/>
        <end position="417"/>
    </location>
</feature>
<feature type="domain" description="RNA polymerase Rpb2" evidence="14">
    <location>
        <begin position="502"/>
        <end position="571"/>
    </location>
</feature>
<evidence type="ECO:0000259" key="11">
    <source>
        <dbReference type="Pfam" id="PF04560"/>
    </source>
</evidence>
<dbReference type="EMBL" id="MN740511">
    <property type="protein sequence ID" value="QHU30661.1"/>
    <property type="molecule type" value="Genomic_DNA"/>
</dbReference>
<evidence type="ECO:0000256" key="8">
    <source>
        <dbReference type="ARBA" id="ARBA00023163"/>
    </source>
</evidence>
<feature type="region of interest" description="Disordered" evidence="9">
    <location>
        <begin position="102"/>
        <end position="123"/>
    </location>
</feature>
<dbReference type="InterPro" id="IPR007641">
    <property type="entry name" value="RNA_pol_Rpb2_7"/>
</dbReference>
<evidence type="ECO:0000256" key="2">
    <source>
        <dbReference type="ARBA" id="ARBA00012418"/>
    </source>
</evidence>
<protein>
    <recommendedName>
        <fullName evidence="2">DNA-directed RNA polymerase</fullName>
        <ecNumber evidence="2">2.7.7.6</ecNumber>
    </recommendedName>
</protein>
<dbReference type="InterPro" id="IPR007646">
    <property type="entry name" value="RNA_pol_Rpb2_4"/>
</dbReference>
<proteinExistence type="inferred from homology"/>
<dbReference type="InterPro" id="IPR037034">
    <property type="entry name" value="RNA_pol_Rpb2_2_sf"/>
</dbReference>
<dbReference type="GO" id="GO:0003899">
    <property type="term" value="F:DNA-directed RNA polymerase activity"/>
    <property type="evidence" value="ECO:0007669"/>
    <property type="project" value="UniProtKB-EC"/>
</dbReference>
<dbReference type="InterPro" id="IPR014724">
    <property type="entry name" value="RNA_pol_RPB2_OB-fold"/>
</dbReference>
<evidence type="ECO:0000259" key="13">
    <source>
        <dbReference type="Pfam" id="PF04563"/>
    </source>
</evidence>
<dbReference type="EC" id="2.7.7.6" evidence="2"/>
<dbReference type="Gene3D" id="2.40.50.150">
    <property type="match status" value="1"/>
</dbReference>
<evidence type="ECO:0000256" key="4">
    <source>
        <dbReference type="ARBA" id="ARBA00022679"/>
    </source>
</evidence>
<dbReference type="Pfam" id="PF04565">
    <property type="entry name" value="RNA_pol_Rpb2_3"/>
    <property type="match status" value="1"/>
</dbReference>
<feature type="domain" description="DNA-directed RNA polymerase subunit 2 hybrid-binding" evidence="10">
    <location>
        <begin position="758"/>
        <end position="1112"/>
    </location>
</feature>
<comment type="similarity">
    <text evidence="1">Belongs to the RNA polymerase beta chain family.</text>
</comment>
<keyword evidence="4" id="KW-0808">Transferase</keyword>
<dbReference type="Pfam" id="PF04560">
    <property type="entry name" value="RNA_pol_Rpb2_7"/>
    <property type="match status" value="1"/>
</dbReference>
<dbReference type="InterPro" id="IPR007120">
    <property type="entry name" value="DNA-dir_RNAP_su2_dom"/>
</dbReference>